<feature type="region of interest" description="Disordered" evidence="2">
    <location>
        <begin position="80"/>
        <end position="121"/>
    </location>
</feature>
<gene>
    <name evidence="4" type="ORF">V1264_012950</name>
</gene>
<dbReference type="InterPro" id="IPR040330">
    <property type="entry name" value="LYRM1"/>
</dbReference>
<sequence>MAYRGKVLSLYCNIFRMARNWRSPTGQPKETEEEKKYIIAEARKLFRKNKNVTEEQEIREHVRECETRIELALHYGTPYPRQVNIPQSTLPPTSTRLKKAQKRSIEQSKPVYLKSYDDTDK</sequence>
<keyword evidence="5" id="KW-1185">Reference proteome</keyword>
<name>A0AAN9BXM4_9CAEN</name>
<dbReference type="PANTHER" id="PTHR14273:SF0">
    <property type="entry name" value="LYR MOTIF-CONTAINING PROTEIN 1"/>
    <property type="match status" value="1"/>
</dbReference>
<accession>A0AAN9BXM4</accession>
<dbReference type="CDD" id="cd20261">
    <property type="entry name" value="Complex1_LYR_LYRM1"/>
    <property type="match status" value="1"/>
</dbReference>
<feature type="domain" description="Complex 1 LYR protein" evidence="3">
    <location>
        <begin position="6"/>
        <end position="70"/>
    </location>
</feature>
<dbReference type="InterPro" id="IPR008011">
    <property type="entry name" value="Complex1_LYR_dom"/>
</dbReference>
<evidence type="ECO:0000313" key="5">
    <source>
        <dbReference type="Proteomes" id="UP001374579"/>
    </source>
</evidence>
<evidence type="ECO:0000259" key="3">
    <source>
        <dbReference type="Pfam" id="PF05347"/>
    </source>
</evidence>
<proteinExistence type="inferred from homology"/>
<feature type="compositionally biased region" description="Polar residues" evidence="2">
    <location>
        <begin position="84"/>
        <end position="95"/>
    </location>
</feature>
<evidence type="ECO:0000256" key="1">
    <source>
        <dbReference type="ARBA" id="ARBA00009508"/>
    </source>
</evidence>
<dbReference type="InterPro" id="IPR045294">
    <property type="entry name" value="Complex1_LYR_LYRM1"/>
</dbReference>
<evidence type="ECO:0000313" key="4">
    <source>
        <dbReference type="EMBL" id="KAK7113708.1"/>
    </source>
</evidence>
<comment type="similarity">
    <text evidence="1">Belongs to the complex I LYR family.</text>
</comment>
<dbReference type="Proteomes" id="UP001374579">
    <property type="component" value="Unassembled WGS sequence"/>
</dbReference>
<dbReference type="PANTHER" id="PTHR14273">
    <property type="entry name" value="LYR MOTIF-CONTAINING PROTEIN 1"/>
    <property type="match status" value="1"/>
</dbReference>
<comment type="caution">
    <text evidence="4">The sequence shown here is derived from an EMBL/GenBank/DDBJ whole genome shotgun (WGS) entry which is preliminary data.</text>
</comment>
<organism evidence="4 5">
    <name type="scientific">Littorina saxatilis</name>
    <dbReference type="NCBI Taxonomy" id="31220"/>
    <lineage>
        <taxon>Eukaryota</taxon>
        <taxon>Metazoa</taxon>
        <taxon>Spiralia</taxon>
        <taxon>Lophotrochozoa</taxon>
        <taxon>Mollusca</taxon>
        <taxon>Gastropoda</taxon>
        <taxon>Caenogastropoda</taxon>
        <taxon>Littorinimorpha</taxon>
        <taxon>Littorinoidea</taxon>
        <taxon>Littorinidae</taxon>
        <taxon>Littorina</taxon>
    </lineage>
</organism>
<dbReference type="Pfam" id="PF05347">
    <property type="entry name" value="Complex1_LYR"/>
    <property type="match status" value="1"/>
</dbReference>
<dbReference type="AlphaFoldDB" id="A0AAN9BXM4"/>
<reference evidence="4 5" key="1">
    <citation type="submission" date="2024-02" db="EMBL/GenBank/DDBJ databases">
        <title>Chromosome-scale genome assembly of the rough periwinkle Littorina saxatilis.</title>
        <authorList>
            <person name="De Jode A."/>
            <person name="Faria R."/>
            <person name="Formenti G."/>
            <person name="Sims Y."/>
            <person name="Smith T.P."/>
            <person name="Tracey A."/>
            <person name="Wood J.M.D."/>
            <person name="Zagrodzka Z.B."/>
            <person name="Johannesson K."/>
            <person name="Butlin R.K."/>
            <person name="Leder E.H."/>
        </authorList>
    </citation>
    <scope>NUCLEOTIDE SEQUENCE [LARGE SCALE GENOMIC DNA]</scope>
    <source>
        <strain evidence="4">Snail1</strain>
        <tissue evidence="4">Muscle</tissue>
    </source>
</reference>
<protein>
    <recommendedName>
        <fullName evidence="3">Complex 1 LYR protein domain-containing protein</fullName>
    </recommendedName>
</protein>
<dbReference type="EMBL" id="JBAMIC010000002">
    <property type="protein sequence ID" value="KAK7113708.1"/>
    <property type="molecule type" value="Genomic_DNA"/>
</dbReference>
<evidence type="ECO:0000256" key="2">
    <source>
        <dbReference type="SAM" id="MobiDB-lite"/>
    </source>
</evidence>
<dbReference type="GO" id="GO:0005739">
    <property type="term" value="C:mitochondrion"/>
    <property type="evidence" value="ECO:0007669"/>
    <property type="project" value="TreeGrafter"/>
</dbReference>